<accession>A0ABD0KA77</accession>
<proteinExistence type="predicted"/>
<comment type="caution">
    <text evidence="2">The sequence shown here is derived from an EMBL/GenBank/DDBJ whole genome shotgun (WGS) entry which is preliminary data.</text>
</comment>
<name>A0ABD0KA77_9CAEN</name>
<dbReference type="EMBL" id="JACVVK020000218">
    <property type="protein sequence ID" value="KAK7483980.1"/>
    <property type="molecule type" value="Genomic_DNA"/>
</dbReference>
<evidence type="ECO:0000313" key="2">
    <source>
        <dbReference type="EMBL" id="KAK7483980.1"/>
    </source>
</evidence>
<dbReference type="AlphaFoldDB" id="A0ABD0KA77"/>
<feature type="compositionally biased region" description="Pro residues" evidence="1">
    <location>
        <begin position="1"/>
        <end position="12"/>
    </location>
</feature>
<feature type="non-terminal residue" evidence="2">
    <location>
        <position position="1"/>
    </location>
</feature>
<sequence>SLCPLHHPPPPHSAKSVLRETDFQDNPNTKETNHNNEGLRSSVMFSNQPHDWEEDDAAEIAHRNEIKSPVTAYDLKIVEDHLPEVPSVSL</sequence>
<gene>
    <name evidence="2" type="ORF">BaRGS_00024864</name>
</gene>
<feature type="compositionally biased region" description="Polar residues" evidence="1">
    <location>
        <begin position="24"/>
        <end position="42"/>
    </location>
</feature>
<dbReference type="Proteomes" id="UP001519460">
    <property type="component" value="Unassembled WGS sequence"/>
</dbReference>
<feature type="region of interest" description="Disordered" evidence="1">
    <location>
        <begin position="1"/>
        <end position="42"/>
    </location>
</feature>
<organism evidence="2 3">
    <name type="scientific">Batillaria attramentaria</name>
    <dbReference type="NCBI Taxonomy" id="370345"/>
    <lineage>
        <taxon>Eukaryota</taxon>
        <taxon>Metazoa</taxon>
        <taxon>Spiralia</taxon>
        <taxon>Lophotrochozoa</taxon>
        <taxon>Mollusca</taxon>
        <taxon>Gastropoda</taxon>
        <taxon>Caenogastropoda</taxon>
        <taxon>Sorbeoconcha</taxon>
        <taxon>Cerithioidea</taxon>
        <taxon>Batillariidae</taxon>
        <taxon>Batillaria</taxon>
    </lineage>
</organism>
<keyword evidence="3" id="KW-1185">Reference proteome</keyword>
<reference evidence="2 3" key="1">
    <citation type="journal article" date="2023" name="Sci. Data">
        <title>Genome assembly of the Korean intertidal mud-creeper Batillaria attramentaria.</title>
        <authorList>
            <person name="Patra A.K."/>
            <person name="Ho P.T."/>
            <person name="Jun S."/>
            <person name="Lee S.J."/>
            <person name="Kim Y."/>
            <person name="Won Y.J."/>
        </authorList>
    </citation>
    <scope>NUCLEOTIDE SEQUENCE [LARGE SCALE GENOMIC DNA]</scope>
    <source>
        <strain evidence="2">Wonlab-2016</strain>
    </source>
</reference>
<evidence type="ECO:0000256" key="1">
    <source>
        <dbReference type="SAM" id="MobiDB-lite"/>
    </source>
</evidence>
<protein>
    <submittedName>
        <fullName evidence="2">Uncharacterized protein</fullName>
    </submittedName>
</protein>
<evidence type="ECO:0000313" key="3">
    <source>
        <dbReference type="Proteomes" id="UP001519460"/>
    </source>
</evidence>